<dbReference type="NCBIfam" id="TIGR01635">
    <property type="entry name" value="tail_comp_S"/>
    <property type="match status" value="1"/>
</dbReference>
<feature type="non-terminal residue" evidence="1">
    <location>
        <position position="1"/>
    </location>
</feature>
<dbReference type="Pfam" id="PF05069">
    <property type="entry name" value="Phage_tail_S"/>
    <property type="match status" value="1"/>
</dbReference>
<dbReference type="InterPro" id="IPR006522">
    <property type="entry name" value="Phage_virion_morphogenesis"/>
</dbReference>
<dbReference type="AlphaFoldDB" id="A0A5U3E9T3"/>
<protein>
    <submittedName>
        <fullName evidence="1">Phage virion morphogenesis protein</fullName>
    </submittedName>
</protein>
<dbReference type="EMBL" id="AAGLPU010000060">
    <property type="protein sequence ID" value="EBP3988066.1"/>
    <property type="molecule type" value="Genomic_DNA"/>
</dbReference>
<accession>A0A5U3E9T3</accession>
<sequence>RSKKGRIRREMFARLRTNRFMKAKGSDSAAVVEFTGRVQRMARVHQYGLKDRPNRHSREVQYSARQLLGFSRDDEKIIESLIILAFGSG</sequence>
<reference evidence="1" key="1">
    <citation type="submission" date="2018-07" db="EMBL/GenBank/DDBJ databases">
        <authorList>
            <consortium name="GenomeTrakr network: Whole genome sequencing for foodborne pathogen traceback"/>
        </authorList>
    </citation>
    <scope>NUCLEOTIDE SEQUENCE</scope>
    <source>
        <strain evidence="1">CFSAN002857</strain>
    </source>
</reference>
<proteinExistence type="predicted"/>
<name>A0A5U3E9T3_SALET</name>
<gene>
    <name evidence="1" type="ORF">S308_22230</name>
</gene>
<comment type="caution">
    <text evidence="1">The sequence shown here is derived from an EMBL/GenBank/DDBJ whole genome shotgun (WGS) entry which is preliminary data.</text>
</comment>
<evidence type="ECO:0000313" key="1">
    <source>
        <dbReference type="EMBL" id="EBP3988066.1"/>
    </source>
</evidence>
<organism evidence="1">
    <name type="scientific">Salmonella enterica I</name>
    <dbReference type="NCBI Taxonomy" id="59201"/>
    <lineage>
        <taxon>Bacteria</taxon>
        <taxon>Pseudomonadati</taxon>
        <taxon>Pseudomonadota</taxon>
        <taxon>Gammaproteobacteria</taxon>
        <taxon>Enterobacterales</taxon>
        <taxon>Enterobacteriaceae</taxon>
        <taxon>Salmonella</taxon>
    </lineage>
</organism>